<evidence type="ECO:0000259" key="1">
    <source>
        <dbReference type="Pfam" id="PF20038"/>
    </source>
</evidence>
<accession>A0ABX7L5V4</accession>
<name>A0ABX7L5V4_9BACL</name>
<gene>
    <name evidence="2" type="ORF">JRJ22_19715</name>
</gene>
<organism evidence="2 3">
    <name type="scientific">Paenibacillus tianjinensis</name>
    <dbReference type="NCBI Taxonomy" id="2810347"/>
    <lineage>
        <taxon>Bacteria</taxon>
        <taxon>Bacillati</taxon>
        <taxon>Bacillota</taxon>
        <taxon>Bacilli</taxon>
        <taxon>Bacillales</taxon>
        <taxon>Paenibacillaceae</taxon>
        <taxon>Paenibacillus</taxon>
    </lineage>
</organism>
<evidence type="ECO:0000313" key="2">
    <source>
        <dbReference type="EMBL" id="QSF43493.1"/>
    </source>
</evidence>
<feature type="domain" description="Helix-turn-helix" evidence="1">
    <location>
        <begin position="12"/>
        <end position="65"/>
    </location>
</feature>
<keyword evidence="3" id="KW-1185">Reference proteome</keyword>
<dbReference type="InterPro" id="IPR045403">
    <property type="entry name" value="HTH_59_Firmicutes_type"/>
</dbReference>
<dbReference type="EMBL" id="CP070969">
    <property type="protein sequence ID" value="QSF43493.1"/>
    <property type="molecule type" value="Genomic_DNA"/>
</dbReference>
<reference evidence="2 3" key="1">
    <citation type="submission" date="2021-02" db="EMBL/GenBank/DDBJ databases">
        <title>Paenibacillus tianjinensis sp. nov.</title>
        <authorList>
            <person name="Liu H."/>
        </authorList>
    </citation>
    <scope>NUCLEOTIDE SEQUENCE [LARGE SCALE GENOMIC DNA]</scope>
    <source>
        <strain evidence="2 3">TB2019</strain>
    </source>
</reference>
<evidence type="ECO:0000313" key="3">
    <source>
        <dbReference type="Proteomes" id="UP000663452"/>
    </source>
</evidence>
<sequence>MNVKDSELNLDDERILSAAEACDKWGIENSTLRKAIDRFPKGTIRKFGKQWVVTKYGMDKVFGNKND</sequence>
<dbReference type="RefSeq" id="WP_206101126.1">
    <property type="nucleotide sequence ID" value="NZ_CP070969.1"/>
</dbReference>
<proteinExistence type="predicted"/>
<dbReference type="Pfam" id="PF20038">
    <property type="entry name" value="HTH_59"/>
    <property type="match status" value="1"/>
</dbReference>
<dbReference type="Proteomes" id="UP000663452">
    <property type="component" value="Chromosome"/>
</dbReference>
<protein>
    <recommendedName>
        <fullName evidence="1">Helix-turn-helix domain-containing protein</fullName>
    </recommendedName>
</protein>